<keyword evidence="2" id="KW-0805">Transcription regulation</keyword>
<name>A0A0P8BIM7_9HYPH</name>
<evidence type="ECO:0000256" key="1">
    <source>
        <dbReference type="ARBA" id="ARBA00009437"/>
    </source>
</evidence>
<dbReference type="Proteomes" id="UP000050497">
    <property type="component" value="Unassembled WGS sequence"/>
</dbReference>
<proteinExistence type="inferred from homology"/>
<evidence type="ECO:0000313" key="7">
    <source>
        <dbReference type="EMBL" id="SCC81610.1"/>
    </source>
</evidence>
<dbReference type="GO" id="GO:0000976">
    <property type="term" value="F:transcription cis-regulatory region binding"/>
    <property type="evidence" value="ECO:0007669"/>
    <property type="project" value="TreeGrafter"/>
</dbReference>
<dbReference type="PANTHER" id="PTHR30126">
    <property type="entry name" value="HTH-TYPE TRANSCRIPTIONAL REGULATOR"/>
    <property type="match status" value="1"/>
</dbReference>
<dbReference type="STRING" id="1653334.GA0071312_2563"/>
<dbReference type="InterPro" id="IPR000847">
    <property type="entry name" value="LysR_HTH_N"/>
</dbReference>
<keyword evidence="4" id="KW-0804">Transcription</keyword>
<dbReference type="Proteomes" id="UP000182800">
    <property type="component" value="Unassembled WGS sequence"/>
</dbReference>
<dbReference type="PROSITE" id="PS50931">
    <property type="entry name" value="HTH_LYSR"/>
    <property type="match status" value="1"/>
</dbReference>
<dbReference type="InterPro" id="IPR036390">
    <property type="entry name" value="WH_DNA-bd_sf"/>
</dbReference>
<evidence type="ECO:0000256" key="3">
    <source>
        <dbReference type="ARBA" id="ARBA00023125"/>
    </source>
</evidence>
<dbReference type="SUPFAM" id="SSF53850">
    <property type="entry name" value="Periplasmic binding protein-like II"/>
    <property type="match status" value="1"/>
</dbReference>
<accession>A0A0P8BIM7</accession>
<dbReference type="EMBL" id="FMBM01000002">
    <property type="protein sequence ID" value="SCC81610.1"/>
    <property type="molecule type" value="Genomic_DNA"/>
</dbReference>
<evidence type="ECO:0000313" key="8">
    <source>
        <dbReference type="Proteomes" id="UP000050497"/>
    </source>
</evidence>
<dbReference type="Gene3D" id="3.40.190.290">
    <property type="match status" value="1"/>
</dbReference>
<keyword evidence="9" id="KW-1185">Reference proteome</keyword>
<dbReference type="Gene3D" id="1.10.10.10">
    <property type="entry name" value="Winged helix-like DNA-binding domain superfamily/Winged helix DNA-binding domain"/>
    <property type="match status" value="1"/>
</dbReference>
<sequence>MKPSPAARRALQAVALKGSYAAAARSVGVSQPAITQQIRELERQSGAILFERCDGRLIPTPFCSELVGLFEEIEHLEARAEQVLARRRATSSGLLRIGLGNAMPGMALIGAFQRGYPGVQIEVISHDYAGIIDAVVERRVDIGILPNLPPDQRFERETLIEQEVVAIAHPGDPIARFDNVDCQQLARLPLLFRSSGSSTQRLVDSAFRKAGLSPRPRLVLDTRDAVYEAVVNRMGVGFMWRHGTGRTDAIRRIGVIGIAPPCAESVFRLSGPADILVTAFFAAARAFHRDGRVNAMSGLG</sequence>
<comment type="caution">
    <text evidence="6">The sequence shown here is derived from an EMBL/GenBank/DDBJ whole genome shotgun (WGS) entry which is preliminary data.</text>
</comment>
<dbReference type="InterPro" id="IPR005119">
    <property type="entry name" value="LysR_subst-bd"/>
</dbReference>
<dbReference type="InterPro" id="IPR036388">
    <property type="entry name" value="WH-like_DNA-bd_sf"/>
</dbReference>
<dbReference type="Pfam" id="PF03466">
    <property type="entry name" value="LysR_substrate"/>
    <property type="match status" value="1"/>
</dbReference>
<reference evidence="7 9" key="2">
    <citation type="submission" date="2016-08" db="EMBL/GenBank/DDBJ databases">
        <authorList>
            <person name="Varghese N."/>
            <person name="Submissions Spin"/>
        </authorList>
    </citation>
    <scope>NUCLEOTIDE SEQUENCE [LARGE SCALE GENOMIC DNA]</scope>
    <source>
        <strain evidence="7 9">HL-109</strain>
    </source>
</reference>
<evidence type="ECO:0000256" key="4">
    <source>
        <dbReference type="ARBA" id="ARBA00023163"/>
    </source>
</evidence>
<dbReference type="OrthoDB" id="7840053at2"/>
<dbReference type="PANTHER" id="PTHR30126:SF94">
    <property type="entry name" value="LYSR FAMILY TRANSCRIPTIONAL REGULATOR"/>
    <property type="match status" value="1"/>
</dbReference>
<protein>
    <submittedName>
        <fullName evidence="7">DNA-binding transcriptional regulator, LysR family</fullName>
    </submittedName>
    <submittedName>
        <fullName evidence="6">LysR family transcriptional regulator</fullName>
    </submittedName>
</protein>
<keyword evidence="3 7" id="KW-0238">DNA-binding</keyword>
<organism evidence="6 8">
    <name type="scientific">Saliniramus fredricksonii</name>
    <dbReference type="NCBI Taxonomy" id="1653334"/>
    <lineage>
        <taxon>Bacteria</taxon>
        <taxon>Pseudomonadati</taxon>
        <taxon>Pseudomonadota</taxon>
        <taxon>Alphaproteobacteria</taxon>
        <taxon>Hyphomicrobiales</taxon>
        <taxon>Salinarimonadaceae</taxon>
        <taxon>Saliniramus</taxon>
    </lineage>
</organism>
<dbReference type="EMBL" id="LJSX01000034">
    <property type="protein sequence ID" value="KPQ09133.1"/>
    <property type="molecule type" value="Genomic_DNA"/>
</dbReference>
<feature type="domain" description="HTH lysR-type" evidence="5">
    <location>
        <begin position="9"/>
        <end position="60"/>
    </location>
</feature>
<dbReference type="PRINTS" id="PR00039">
    <property type="entry name" value="HTHLYSR"/>
</dbReference>
<dbReference type="SUPFAM" id="SSF46785">
    <property type="entry name" value="Winged helix' DNA-binding domain"/>
    <property type="match status" value="1"/>
</dbReference>
<dbReference type="RefSeq" id="WP_074445277.1">
    <property type="nucleotide sequence ID" value="NZ_FMBM01000002.1"/>
</dbReference>
<comment type="similarity">
    <text evidence="1">Belongs to the LysR transcriptional regulatory family.</text>
</comment>
<evidence type="ECO:0000313" key="9">
    <source>
        <dbReference type="Proteomes" id="UP000182800"/>
    </source>
</evidence>
<dbReference type="GO" id="GO:0003700">
    <property type="term" value="F:DNA-binding transcription factor activity"/>
    <property type="evidence" value="ECO:0007669"/>
    <property type="project" value="InterPro"/>
</dbReference>
<reference evidence="6 8" key="1">
    <citation type="submission" date="2015-09" db="EMBL/GenBank/DDBJ databases">
        <title>Identification and resolution of microdiversity through metagenomic sequencing of parallel consortia.</title>
        <authorList>
            <person name="Nelson W.C."/>
            <person name="Romine M.F."/>
            <person name="Lindemann S.R."/>
        </authorList>
    </citation>
    <scope>NUCLEOTIDE SEQUENCE [LARGE SCALE GENOMIC DNA]</scope>
    <source>
        <strain evidence="6">HL-109</strain>
    </source>
</reference>
<dbReference type="CDD" id="cd05466">
    <property type="entry name" value="PBP2_LTTR_substrate"/>
    <property type="match status" value="1"/>
</dbReference>
<gene>
    <name evidence="7" type="ORF">GA0071312_2563</name>
    <name evidence="6" type="ORF">HLUCCO17_16105</name>
</gene>
<evidence type="ECO:0000259" key="5">
    <source>
        <dbReference type="PROSITE" id="PS50931"/>
    </source>
</evidence>
<evidence type="ECO:0000313" key="6">
    <source>
        <dbReference type="EMBL" id="KPQ09133.1"/>
    </source>
</evidence>
<dbReference type="AlphaFoldDB" id="A0A0P8BIM7"/>
<dbReference type="Pfam" id="PF00126">
    <property type="entry name" value="HTH_1"/>
    <property type="match status" value="1"/>
</dbReference>
<evidence type="ECO:0000256" key="2">
    <source>
        <dbReference type="ARBA" id="ARBA00023015"/>
    </source>
</evidence>